<dbReference type="AlphaFoldDB" id="A0A0N4T3X7"/>
<organism evidence="3">
    <name type="scientific">Brugia pahangi</name>
    <name type="common">Filarial nematode worm</name>
    <dbReference type="NCBI Taxonomy" id="6280"/>
    <lineage>
        <taxon>Eukaryota</taxon>
        <taxon>Metazoa</taxon>
        <taxon>Ecdysozoa</taxon>
        <taxon>Nematoda</taxon>
        <taxon>Chromadorea</taxon>
        <taxon>Rhabditida</taxon>
        <taxon>Spirurina</taxon>
        <taxon>Spiruromorpha</taxon>
        <taxon>Filarioidea</taxon>
        <taxon>Onchocercidae</taxon>
        <taxon>Brugia</taxon>
    </lineage>
</organism>
<keyword evidence="2" id="KW-1185">Reference proteome</keyword>
<dbReference type="WBParaSite" id="BPAG_0000290701-mRNA-1">
    <property type="protein sequence ID" value="BPAG_0000290701-mRNA-1"/>
    <property type="gene ID" value="BPAG_0000290701"/>
</dbReference>
<protein>
    <submittedName>
        <fullName evidence="3">RING-type domain-containing protein</fullName>
    </submittedName>
</protein>
<gene>
    <name evidence="1" type="ORF">BPAG_LOCUS2877</name>
</gene>
<reference evidence="1 2" key="2">
    <citation type="submission" date="2018-11" db="EMBL/GenBank/DDBJ databases">
        <authorList>
            <consortium name="Pathogen Informatics"/>
        </authorList>
    </citation>
    <scope>NUCLEOTIDE SEQUENCE [LARGE SCALE GENOMIC DNA]</scope>
</reference>
<sequence length="63" mass="7206">VSRTNRLRRHSSDCSAEDKSRIIVPCNHICVCADCVEELLEIYEEPLCSLCRSIISSYVDVYI</sequence>
<dbReference type="EMBL" id="UZAD01000569">
    <property type="protein sequence ID" value="VDN84063.1"/>
    <property type="molecule type" value="Genomic_DNA"/>
</dbReference>
<evidence type="ECO:0000313" key="3">
    <source>
        <dbReference type="WBParaSite" id="BPAG_0000290701-mRNA-1"/>
    </source>
</evidence>
<name>A0A0N4T3X7_BRUPA</name>
<evidence type="ECO:0000313" key="2">
    <source>
        <dbReference type="Proteomes" id="UP000278627"/>
    </source>
</evidence>
<proteinExistence type="predicted"/>
<dbReference type="Pfam" id="PF13920">
    <property type="entry name" value="zf-C3HC4_3"/>
    <property type="match status" value="1"/>
</dbReference>
<dbReference type="Proteomes" id="UP000278627">
    <property type="component" value="Unassembled WGS sequence"/>
</dbReference>
<dbReference type="STRING" id="6280.A0A0N4T3X7"/>
<dbReference type="Gene3D" id="3.30.40.10">
    <property type="entry name" value="Zinc/RING finger domain, C3HC4 (zinc finger)"/>
    <property type="match status" value="1"/>
</dbReference>
<dbReference type="InterPro" id="IPR013083">
    <property type="entry name" value="Znf_RING/FYVE/PHD"/>
</dbReference>
<reference evidence="3" key="1">
    <citation type="submission" date="2017-02" db="UniProtKB">
        <authorList>
            <consortium name="WormBaseParasite"/>
        </authorList>
    </citation>
    <scope>IDENTIFICATION</scope>
</reference>
<evidence type="ECO:0000313" key="1">
    <source>
        <dbReference type="EMBL" id="VDN84063.1"/>
    </source>
</evidence>
<accession>A0A0N4T3X7</accession>